<dbReference type="PANTHER" id="PTHR43221:SF1">
    <property type="entry name" value="PROTEASE HTPX"/>
    <property type="match status" value="1"/>
</dbReference>
<dbReference type="InterPro" id="IPR001915">
    <property type="entry name" value="Peptidase_M48"/>
</dbReference>
<feature type="transmembrane region" description="Helical" evidence="12">
    <location>
        <begin position="168"/>
        <end position="186"/>
    </location>
</feature>
<keyword evidence="3 11" id="KW-0645">Protease</keyword>
<dbReference type="KEGG" id="txi:TH3_18140"/>
<sequence>MENEPSSLPVFLQRFLAISPGGNSHTFPLMACMAGVLATCAWMLGGLSMAISAAIAVALMLVLAPMISPEVLMKLLRARPLDAASFPAIHEMAAMLARRAGLDYLPKLFLLPGKGVNAITTGTAEETTIAISNDALHTLSPRQMRALLAHEIAHAWHGDTRILLMTDVLYRATWTIALFGLMLFIFGDFDPPNWMVIVFGVVPTVSFLLQRAVIRDREFIADHGASDLLNGPEDMIEALLHIDQINRRRLRLIPYRSTQPPSLLDTHPPVSARIRALRDLKPGTWQKFFENRRPPGTK</sequence>
<dbReference type="Pfam" id="PF01435">
    <property type="entry name" value="Peptidase_M48"/>
    <property type="match status" value="1"/>
</dbReference>
<keyword evidence="9 11" id="KW-0482">Metalloprotease</keyword>
<evidence type="ECO:0000256" key="4">
    <source>
        <dbReference type="ARBA" id="ARBA00022692"/>
    </source>
</evidence>
<feature type="transmembrane region" description="Helical" evidence="12">
    <location>
        <begin position="50"/>
        <end position="67"/>
    </location>
</feature>
<dbReference type="EMBL" id="CP004388">
    <property type="protein sequence ID" value="AJD53730.1"/>
    <property type="molecule type" value="Genomic_DNA"/>
</dbReference>
<dbReference type="InterPro" id="IPR050083">
    <property type="entry name" value="HtpX_protease"/>
</dbReference>
<feature type="transmembrane region" description="Helical" evidence="12">
    <location>
        <begin position="192"/>
        <end position="209"/>
    </location>
</feature>
<keyword evidence="2" id="KW-1003">Cell membrane</keyword>
<evidence type="ECO:0000256" key="5">
    <source>
        <dbReference type="ARBA" id="ARBA00022723"/>
    </source>
</evidence>
<gene>
    <name evidence="14" type="ORF">TH3_18140</name>
</gene>
<comment type="cofactor">
    <cofactor evidence="11">
        <name>Zn(2+)</name>
        <dbReference type="ChEBI" id="CHEBI:29105"/>
    </cofactor>
    <text evidence="11">Binds 1 zinc ion per subunit.</text>
</comment>
<dbReference type="GeneID" id="31929300"/>
<dbReference type="RefSeq" id="WP_007088888.1">
    <property type="nucleotide sequence ID" value="NZ_CP004388.1"/>
</dbReference>
<evidence type="ECO:0000256" key="12">
    <source>
        <dbReference type="SAM" id="Phobius"/>
    </source>
</evidence>
<evidence type="ECO:0000313" key="14">
    <source>
        <dbReference type="EMBL" id="AJD53730.1"/>
    </source>
</evidence>
<accession>A0AB72UHQ0</accession>
<dbReference type="AlphaFoldDB" id="A0AB72UHQ0"/>
<proteinExistence type="inferred from homology"/>
<dbReference type="PANTHER" id="PTHR43221">
    <property type="entry name" value="PROTEASE HTPX"/>
    <property type="match status" value="1"/>
</dbReference>
<evidence type="ECO:0000256" key="11">
    <source>
        <dbReference type="RuleBase" id="RU003983"/>
    </source>
</evidence>
<keyword evidence="6 11" id="KW-0378">Hydrolase</keyword>
<dbReference type="GO" id="GO:0046872">
    <property type="term" value="F:metal ion binding"/>
    <property type="evidence" value="ECO:0007669"/>
    <property type="project" value="UniProtKB-KW"/>
</dbReference>
<protein>
    <submittedName>
        <fullName evidence="14">Peptidase M48 Ste24p</fullName>
    </submittedName>
</protein>
<organism evidence="14 15">
    <name type="scientific">Thalassospira xiamenensis M-5 = DSM 17429</name>
    <dbReference type="NCBI Taxonomy" id="1123366"/>
    <lineage>
        <taxon>Bacteria</taxon>
        <taxon>Pseudomonadati</taxon>
        <taxon>Pseudomonadota</taxon>
        <taxon>Alphaproteobacteria</taxon>
        <taxon>Rhodospirillales</taxon>
        <taxon>Thalassospiraceae</taxon>
        <taxon>Thalassospira</taxon>
    </lineage>
</organism>
<keyword evidence="4 12" id="KW-0812">Transmembrane</keyword>
<keyword evidence="10 12" id="KW-0472">Membrane</keyword>
<keyword evidence="8 12" id="KW-1133">Transmembrane helix</keyword>
<evidence type="ECO:0000256" key="10">
    <source>
        <dbReference type="ARBA" id="ARBA00023136"/>
    </source>
</evidence>
<evidence type="ECO:0000256" key="2">
    <source>
        <dbReference type="ARBA" id="ARBA00022475"/>
    </source>
</evidence>
<evidence type="ECO:0000256" key="8">
    <source>
        <dbReference type="ARBA" id="ARBA00022989"/>
    </source>
</evidence>
<dbReference type="GO" id="GO:0005886">
    <property type="term" value="C:plasma membrane"/>
    <property type="evidence" value="ECO:0007669"/>
    <property type="project" value="UniProtKB-SubCell"/>
</dbReference>
<dbReference type="Proteomes" id="UP000007127">
    <property type="component" value="Chromosome"/>
</dbReference>
<dbReference type="Gene3D" id="3.30.2010.10">
    <property type="entry name" value="Metalloproteases ('zincins'), catalytic domain"/>
    <property type="match status" value="1"/>
</dbReference>
<name>A0AB72UHQ0_9PROT</name>
<keyword evidence="5" id="KW-0479">Metal-binding</keyword>
<feature type="domain" description="Peptidase M48" evidence="13">
    <location>
        <begin position="86"/>
        <end position="280"/>
    </location>
</feature>
<evidence type="ECO:0000259" key="13">
    <source>
        <dbReference type="Pfam" id="PF01435"/>
    </source>
</evidence>
<evidence type="ECO:0000313" key="15">
    <source>
        <dbReference type="Proteomes" id="UP000007127"/>
    </source>
</evidence>
<evidence type="ECO:0000256" key="9">
    <source>
        <dbReference type="ARBA" id="ARBA00023049"/>
    </source>
</evidence>
<evidence type="ECO:0000256" key="6">
    <source>
        <dbReference type="ARBA" id="ARBA00022801"/>
    </source>
</evidence>
<comment type="similarity">
    <text evidence="11">Belongs to the peptidase M48 family.</text>
</comment>
<evidence type="ECO:0000256" key="7">
    <source>
        <dbReference type="ARBA" id="ARBA00022833"/>
    </source>
</evidence>
<keyword evidence="7 11" id="KW-0862">Zinc</keyword>
<comment type="subcellular location">
    <subcellularLocation>
        <location evidence="1">Cell membrane</location>
        <topology evidence="1">Multi-pass membrane protein</topology>
    </subcellularLocation>
</comment>
<dbReference type="GO" id="GO:0006508">
    <property type="term" value="P:proteolysis"/>
    <property type="evidence" value="ECO:0007669"/>
    <property type="project" value="UniProtKB-KW"/>
</dbReference>
<evidence type="ECO:0000256" key="1">
    <source>
        <dbReference type="ARBA" id="ARBA00004651"/>
    </source>
</evidence>
<evidence type="ECO:0000256" key="3">
    <source>
        <dbReference type="ARBA" id="ARBA00022670"/>
    </source>
</evidence>
<dbReference type="GO" id="GO:0004222">
    <property type="term" value="F:metalloendopeptidase activity"/>
    <property type="evidence" value="ECO:0007669"/>
    <property type="project" value="InterPro"/>
</dbReference>
<reference evidence="14 15" key="1">
    <citation type="journal article" date="2012" name="J. Bacteriol.">
        <title>Genome sequence of Thalassospira xiamenensis type strain M-5.</title>
        <authorList>
            <person name="Lai Q."/>
            <person name="Shao Z."/>
        </authorList>
    </citation>
    <scope>NUCLEOTIDE SEQUENCE [LARGE SCALE GENOMIC DNA]</scope>
    <source>
        <strain evidence="14 15">M-5</strain>
    </source>
</reference>